<evidence type="ECO:0000256" key="17">
    <source>
        <dbReference type="ARBA" id="ARBA00031811"/>
    </source>
</evidence>
<evidence type="ECO:0000256" key="11">
    <source>
        <dbReference type="ARBA" id="ARBA00022840"/>
    </source>
</evidence>
<dbReference type="STRING" id="45357.A0A2V1B056"/>
<dbReference type="GO" id="GO:0016787">
    <property type="term" value="F:hydrolase activity"/>
    <property type="evidence" value="ECO:0007669"/>
    <property type="project" value="UniProtKB-KW"/>
</dbReference>
<dbReference type="InterPro" id="IPR005160">
    <property type="entry name" value="Ku_C"/>
</dbReference>
<dbReference type="OrthoDB" id="3249161at2759"/>
<dbReference type="SUPFAM" id="SSF53300">
    <property type="entry name" value="vWA-like"/>
    <property type="match status" value="1"/>
</dbReference>
<dbReference type="SUPFAM" id="SSF100939">
    <property type="entry name" value="SPOC domain-like"/>
    <property type="match status" value="1"/>
</dbReference>
<evidence type="ECO:0000256" key="6">
    <source>
        <dbReference type="ARBA" id="ARBA00022454"/>
    </source>
</evidence>
<dbReference type="InterPro" id="IPR005161">
    <property type="entry name" value="Ku_N"/>
</dbReference>
<keyword evidence="12" id="KW-0779">Telomere</keyword>
<dbReference type="GO" id="GO:0006310">
    <property type="term" value="P:DNA recombination"/>
    <property type="evidence" value="ECO:0007669"/>
    <property type="project" value="UniProtKB-KW"/>
</dbReference>
<keyword evidence="7" id="KW-0547">Nucleotide-binding</keyword>
<evidence type="ECO:0000256" key="12">
    <source>
        <dbReference type="ARBA" id="ARBA00022895"/>
    </source>
</evidence>
<evidence type="ECO:0000256" key="14">
    <source>
        <dbReference type="ARBA" id="ARBA00023172"/>
    </source>
</evidence>
<keyword evidence="21" id="KW-1185">Reference proteome</keyword>
<evidence type="ECO:0000313" key="20">
    <source>
        <dbReference type="EMBL" id="PVH23156.1"/>
    </source>
</evidence>
<keyword evidence="8" id="KW-0227">DNA damage</keyword>
<feature type="domain" description="Ku" evidence="19">
    <location>
        <begin position="341"/>
        <end position="541"/>
    </location>
</feature>
<proteinExistence type="inferred from homology"/>
<evidence type="ECO:0000256" key="3">
    <source>
        <dbReference type="ARBA" id="ARBA00005240"/>
    </source>
</evidence>
<dbReference type="InterPro" id="IPR036465">
    <property type="entry name" value="vWFA_dom_sf"/>
</dbReference>
<sequence length="723" mass="83608">MADEDENYKQYEIKEGIVFLVELSDAIFKPIKDLDGKSQILEILTCVNDLMSDMVMTYPKNGVGIYFYNSQETGKKFPKNSGLNKVFSLNDLNSSNMKRLTEIVRDDMDGFKKLKDRFPYNEEPHDRLHTVLKTILREFQTRTQYNVKKLFWLTNNDKPYINKDLKDSLRTMISDFEDNRVWVNPIFLDTFEDSQQTKRKSFDISLYQNIFLNTNFLSEVGKSRKDTDDESPLKDIKVEESDTPVWSDTLVSSHIRKSISRVKEIRRIQFACDLILSDGDGIGGKFGCSIKGYTLYNHESVKSFRQVYTGGDTLKIVQLESKQQRQDSAEEVDLKQEEKPEEQKEKFTVVKGIPVKRTNEEVEDTNEQIMYLNEETLEYMRSYAFDNAPEGEENEVDDNDDEDDGDEEKDKVSFTRAPYLKLLCFRPANTYKPYFNLKPPLFVTADFSDGLGSASKEGGYTHSLDTLKQLYQGCVKLDRYAVVFGCIRKNSTPNLYAMYPTNIKNSTSNLKDKSLPEGFLLIQLPWLSEVRSLPDYMFQEGERYFNTDEEALVPEPLQELYKALIETVGIEDSYDPAEHPNPVLNYFYKVIKQEALQIDIKNESSALEDNDWTVQKLIQLRKKLEGDKDATGILNLINSSLNKVGNEDVKRKAAEDNLRPDKKPKLDKLSEQAIIMIWRNNSWKDVTVAQLRDFISRYSGNIKSASRKADMIDNISQFLESRK</sequence>
<dbReference type="SMART" id="SM00559">
    <property type="entry name" value="Ku78"/>
    <property type="match status" value="1"/>
</dbReference>
<dbReference type="GO" id="GO:0000781">
    <property type="term" value="C:chromosome, telomeric region"/>
    <property type="evidence" value="ECO:0007669"/>
    <property type="project" value="UniProtKB-SubCell"/>
</dbReference>
<dbReference type="Pfam" id="PF02735">
    <property type="entry name" value="Ku"/>
    <property type="match status" value="1"/>
</dbReference>
<dbReference type="GO" id="GO:0042162">
    <property type="term" value="F:telomeric DNA binding"/>
    <property type="evidence" value="ECO:0007669"/>
    <property type="project" value="InterPro"/>
</dbReference>
<feature type="region of interest" description="Disordered" evidence="18">
    <location>
        <begin position="321"/>
        <end position="345"/>
    </location>
</feature>
<dbReference type="Proteomes" id="UP000244309">
    <property type="component" value="Unassembled WGS sequence"/>
</dbReference>
<evidence type="ECO:0000256" key="7">
    <source>
        <dbReference type="ARBA" id="ARBA00022741"/>
    </source>
</evidence>
<dbReference type="Pfam" id="PF03731">
    <property type="entry name" value="Ku_N"/>
    <property type="match status" value="1"/>
</dbReference>
<dbReference type="Gene3D" id="3.40.50.410">
    <property type="entry name" value="von Willebrand factor, type A domain"/>
    <property type="match status" value="1"/>
</dbReference>
<dbReference type="AlphaFoldDB" id="A0A2V1B056"/>
<dbReference type="Gene3D" id="1.10.1600.10">
    <property type="match status" value="1"/>
</dbReference>
<feature type="compositionally biased region" description="Acidic residues" evidence="18">
    <location>
        <begin position="389"/>
        <end position="407"/>
    </location>
</feature>
<keyword evidence="16" id="KW-0539">Nucleus</keyword>
<accession>A0A2V1B056</accession>
<dbReference type="PIRSF" id="PIRSF003033">
    <property type="entry name" value="Ku70"/>
    <property type="match status" value="1"/>
</dbReference>
<dbReference type="RefSeq" id="XP_025344096.1">
    <property type="nucleotide sequence ID" value="XM_025486546.1"/>
</dbReference>
<evidence type="ECO:0000256" key="13">
    <source>
        <dbReference type="ARBA" id="ARBA00023125"/>
    </source>
</evidence>
<keyword evidence="9" id="KW-0378">Hydrolase</keyword>
<keyword evidence="15" id="KW-0234">DNA repair</keyword>
<dbReference type="GO" id="GO:0003678">
    <property type="term" value="F:DNA helicase activity"/>
    <property type="evidence" value="ECO:0007669"/>
    <property type="project" value="UniProtKB-EC"/>
</dbReference>
<dbReference type="GO" id="GO:0003684">
    <property type="term" value="F:damaged DNA binding"/>
    <property type="evidence" value="ECO:0007669"/>
    <property type="project" value="InterPro"/>
</dbReference>
<comment type="caution">
    <text evidence="20">The sequence shown here is derived from an EMBL/GenBank/DDBJ whole genome shotgun (WGS) entry which is preliminary data.</text>
</comment>
<dbReference type="PANTHER" id="PTHR12604">
    <property type="entry name" value="KU AUTOANTIGEN DNA HELICASE"/>
    <property type="match status" value="1"/>
</dbReference>
<evidence type="ECO:0000256" key="9">
    <source>
        <dbReference type="ARBA" id="ARBA00022801"/>
    </source>
</evidence>
<evidence type="ECO:0000256" key="18">
    <source>
        <dbReference type="SAM" id="MobiDB-lite"/>
    </source>
</evidence>
<evidence type="ECO:0000256" key="10">
    <source>
        <dbReference type="ARBA" id="ARBA00022806"/>
    </source>
</evidence>
<dbReference type="InterPro" id="IPR016194">
    <property type="entry name" value="SPOC-like_C_dom_sf"/>
</dbReference>
<protein>
    <recommendedName>
        <fullName evidence="5">ATP-dependent DNA helicase II subunit 1</fullName>
        <ecNumber evidence="4">3.6.4.12</ecNumber>
    </recommendedName>
    <alternativeName>
        <fullName evidence="17">ATP-dependent DNA helicase II subunit Ku70</fullName>
    </alternativeName>
</protein>
<evidence type="ECO:0000256" key="8">
    <source>
        <dbReference type="ARBA" id="ARBA00022763"/>
    </source>
</evidence>
<dbReference type="VEuPathDB" id="FungiDB:CXQ85_002885"/>
<dbReference type="GO" id="GO:0000723">
    <property type="term" value="P:telomere maintenance"/>
    <property type="evidence" value="ECO:0007669"/>
    <property type="project" value="InterPro"/>
</dbReference>
<dbReference type="EMBL" id="PKFO01000010">
    <property type="protein sequence ID" value="PVH23156.1"/>
    <property type="molecule type" value="Genomic_DNA"/>
</dbReference>
<comment type="similarity">
    <text evidence="3">Belongs to the ku70 family.</text>
</comment>
<feature type="compositionally biased region" description="Basic and acidic residues" evidence="18">
    <location>
        <begin position="322"/>
        <end position="345"/>
    </location>
</feature>
<dbReference type="EC" id="3.6.4.12" evidence="4"/>
<evidence type="ECO:0000256" key="1">
    <source>
        <dbReference type="ARBA" id="ARBA00004123"/>
    </source>
</evidence>
<keyword evidence="14" id="KW-0233">DNA recombination</keyword>
<evidence type="ECO:0000256" key="16">
    <source>
        <dbReference type="ARBA" id="ARBA00023242"/>
    </source>
</evidence>
<dbReference type="GO" id="GO:0043564">
    <property type="term" value="C:Ku70:Ku80 complex"/>
    <property type="evidence" value="ECO:0007669"/>
    <property type="project" value="InterPro"/>
</dbReference>
<name>A0A2V1B056_9ASCO</name>
<evidence type="ECO:0000256" key="4">
    <source>
        <dbReference type="ARBA" id="ARBA00012551"/>
    </source>
</evidence>
<evidence type="ECO:0000256" key="2">
    <source>
        <dbReference type="ARBA" id="ARBA00004574"/>
    </source>
</evidence>
<keyword evidence="10" id="KW-0347">Helicase</keyword>
<dbReference type="InterPro" id="IPR006164">
    <property type="entry name" value="DNA_bd_Ku70/Ku80"/>
</dbReference>
<keyword evidence="6" id="KW-0158">Chromosome</keyword>
<feature type="region of interest" description="Disordered" evidence="18">
    <location>
        <begin position="389"/>
        <end position="411"/>
    </location>
</feature>
<reference evidence="20 21" key="1">
    <citation type="submission" date="2017-12" db="EMBL/GenBank/DDBJ databases">
        <title>Genome Sequence of a Multidrug-Resistant Candida haemulonii Isolate from a Patient with Chronic Leg Ulcers in Israel.</title>
        <authorList>
            <person name="Chow N.A."/>
            <person name="Gade L."/>
            <person name="Batra D."/>
            <person name="Rowe L.A."/>
            <person name="Ben-Ami R."/>
            <person name="Loparev V.N."/>
            <person name="Litvintseva A.P."/>
        </authorList>
    </citation>
    <scope>NUCLEOTIDE SEQUENCE [LARGE SCALE GENOMIC DNA]</scope>
    <source>
        <strain evidence="20 21">B11899</strain>
    </source>
</reference>
<dbReference type="InterPro" id="IPR006165">
    <property type="entry name" value="Ku70"/>
</dbReference>
<evidence type="ECO:0000256" key="5">
    <source>
        <dbReference type="ARBA" id="ARBA00021796"/>
    </source>
</evidence>
<comment type="subcellular location">
    <subcellularLocation>
        <location evidence="2">Chromosome</location>
        <location evidence="2">Telomere</location>
    </subcellularLocation>
    <subcellularLocation>
        <location evidence="1">Nucleus</location>
    </subcellularLocation>
</comment>
<organism evidence="20 21">
    <name type="scientific">Candidozyma haemuli</name>
    <dbReference type="NCBI Taxonomy" id="45357"/>
    <lineage>
        <taxon>Eukaryota</taxon>
        <taxon>Fungi</taxon>
        <taxon>Dikarya</taxon>
        <taxon>Ascomycota</taxon>
        <taxon>Saccharomycotina</taxon>
        <taxon>Pichiomycetes</taxon>
        <taxon>Metschnikowiaceae</taxon>
        <taxon>Candidozyma</taxon>
    </lineage>
</organism>
<dbReference type="GO" id="GO:0006303">
    <property type="term" value="P:double-strand break repair via nonhomologous end joining"/>
    <property type="evidence" value="ECO:0007669"/>
    <property type="project" value="InterPro"/>
</dbReference>
<dbReference type="Pfam" id="PF03730">
    <property type="entry name" value="Ku_C"/>
    <property type="match status" value="1"/>
</dbReference>
<evidence type="ECO:0000313" key="21">
    <source>
        <dbReference type="Proteomes" id="UP000244309"/>
    </source>
</evidence>
<dbReference type="Gene3D" id="2.40.290.10">
    <property type="match status" value="1"/>
</dbReference>
<dbReference type="GeneID" id="37008216"/>
<gene>
    <name evidence="20" type="ORF">CXQ85_002885</name>
</gene>
<dbReference type="GO" id="GO:0005524">
    <property type="term" value="F:ATP binding"/>
    <property type="evidence" value="ECO:0007669"/>
    <property type="project" value="UniProtKB-KW"/>
</dbReference>
<evidence type="ECO:0000259" key="19">
    <source>
        <dbReference type="SMART" id="SM00559"/>
    </source>
</evidence>
<dbReference type="PANTHER" id="PTHR12604:SF2">
    <property type="entry name" value="X-RAY REPAIR CROSS-COMPLEMENTING PROTEIN 6"/>
    <property type="match status" value="1"/>
</dbReference>
<dbReference type="GO" id="GO:0003690">
    <property type="term" value="F:double-stranded DNA binding"/>
    <property type="evidence" value="ECO:0007669"/>
    <property type="project" value="TreeGrafter"/>
</dbReference>
<evidence type="ECO:0000256" key="15">
    <source>
        <dbReference type="ARBA" id="ARBA00023204"/>
    </source>
</evidence>
<keyword evidence="13" id="KW-0238">DNA-binding</keyword>
<keyword evidence="11" id="KW-0067">ATP-binding</keyword>